<sequence>MFTPLLILLILVFPLFVAYSYSSFNGYPINIKKYSCWGLGFNFLFFSLGHFVLTDGMIEMLPMWVPLKTLLIYFTGLIELFVGLMLFIARFQTFAAKLGILIFIIFFPANVYAAINGIGLGGHQWGPIYLLIRAPLQVLLIAWAYFLCLKDIKFNNINLSD</sequence>
<proteinExistence type="predicted"/>
<evidence type="ECO:0000313" key="2">
    <source>
        <dbReference type="EMBL" id="ERL47601.1"/>
    </source>
</evidence>
<feature type="transmembrane region" description="Helical" evidence="1">
    <location>
        <begin position="70"/>
        <end position="88"/>
    </location>
</feature>
<organism evidence="2 3">
    <name type="scientific">Candidatus Micropelagius thuwalensis</name>
    <dbReference type="NCBI Taxonomy" id="1397666"/>
    <lineage>
        <taxon>Bacteria</taxon>
        <taxon>Pseudomonadati</taxon>
        <taxon>Pseudomonadota</taxon>
        <taxon>Alphaproteobacteria</taxon>
        <taxon>PS1 clade</taxon>
        <taxon>Candidatus Micropelagius</taxon>
    </lineage>
</organism>
<keyword evidence="3" id="KW-1185">Reference proteome</keyword>
<comment type="caution">
    <text evidence="2">The sequence shown here is derived from an EMBL/GenBank/DDBJ whole genome shotgun (WGS) entry which is preliminary data.</text>
</comment>
<reference evidence="2 3" key="1">
    <citation type="journal article" date="2014" name="FEMS Microbiol. Ecol.">
        <title>Genomic differentiation among two strains of the PS1 clade isolated from geographically separated marine habitats.</title>
        <authorList>
            <person name="Jimenez-Infante F."/>
            <person name="Ngugi D.K."/>
            <person name="Alam I."/>
            <person name="Rashid M."/>
            <person name="Baalawi W."/>
            <person name="Kamau A.A."/>
            <person name="Bajic V.B."/>
            <person name="Stingl U."/>
        </authorList>
    </citation>
    <scope>NUCLEOTIDE SEQUENCE [LARGE SCALE GENOMIC DNA]</scope>
    <source>
        <strain evidence="2 3">RS24</strain>
    </source>
</reference>
<accession>U2XXH1</accession>
<name>U2XXH1_9PROT</name>
<gene>
    <name evidence="2" type="ORF">RS24_00571</name>
</gene>
<dbReference type="AlphaFoldDB" id="U2XXH1"/>
<dbReference type="eggNOG" id="COG4270">
    <property type="taxonomic scope" value="Bacteria"/>
</dbReference>
<evidence type="ECO:0000313" key="3">
    <source>
        <dbReference type="Proteomes" id="UP000016762"/>
    </source>
</evidence>
<feature type="transmembrane region" description="Helical" evidence="1">
    <location>
        <begin position="100"/>
        <end position="122"/>
    </location>
</feature>
<keyword evidence="1" id="KW-0472">Membrane</keyword>
<dbReference type="GO" id="GO:0030604">
    <property type="term" value="F:1-deoxy-D-xylulose-5-phosphate reductoisomerase activity"/>
    <property type="evidence" value="ECO:0007669"/>
    <property type="project" value="UniProtKB-EC"/>
</dbReference>
<dbReference type="RefSeq" id="WP_021776618.1">
    <property type="nucleotide sequence ID" value="NZ_AWXE01000001.1"/>
</dbReference>
<keyword evidence="2" id="KW-0560">Oxidoreductase</keyword>
<keyword evidence="1" id="KW-0812">Transmembrane</keyword>
<dbReference type="PANTHER" id="PTHR36974:SF1">
    <property type="entry name" value="DOXX FAMILY MEMBRANE PROTEIN"/>
    <property type="match status" value="1"/>
</dbReference>
<keyword evidence="2" id="KW-0413">Isomerase</keyword>
<dbReference type="PANTHER" id="PTHR36974">
    <property type="entry name" value="MEMBRANE PROTEIN-RELATED"/>
    <property type="match status" value="1"/>
</dbReference>
<dbReference type="OrthoDB" id="327939at2"/>
<dbReference type="PATRIC" id="fig|1397666.3.peg.511"/>
<feature type="transmembrane region" description="Helical" evidence="1">
    <location>
        <begin position="6"/>
        <end position="24"/>
    </location>
</feature>
<dbReference type="Proteomes" id="UP000016762">
    <property type="component" value="Unassembled WGS sequence"/>
</dbReference>
<feature type="transmembrane region" description="Helical" evidence="1">
    <location>
        <begin position="36"/>
        <end position="58"/>
    </location>
</feature>
<dbReference type="GO" id="GO:0016853">
    <property type="term" value="F:isomerase activity"/>
    <property type="evidence" value="ECO:0007669"/>
    <property type="project" value="UniProtKB-KW"/>
</dbReference>
<feature type="transmembrane region" description="Helical" evidence="1">
    <location>
        <begin position="128"/>
        <end position="148"/>
    </location>
</feature>
<dbReference type="EC" id="1.1.1.267" evidence="2"/>
<keyword evidence="1" id="KW-1133">Transmembrane helix</keyword>
<protein>
    <submittedName>
        <fullName evidence="2">1-deoxy-D-xylulose-5-phosphate reductoisomerase protein</fullName>
        <ecNumber evidence="2">1.1.1.267</ecNumber>
    </submittedName>
</protein>
<evidence type="ECO:0000256" key="1">
    <source>
        <dbReference type="SAM" id="Phobius"/>
    </source>
</evidence>
<dbReference type="STRING" id="1397666.RS24_00571"/>
<dbReference type="EMBL" id="AWXE01000001">
    <property type="protein sequence ID" value="ERL47601.1"/>
    <property type="molecule type" value="Genomic_DNA"/>
</dbReference>